<dbReference type="RefSeq" id="WP_117319292.1">
    <property type="nucleotide sequence ID" value="NZ_QQSW01000022.1"/>
</dbReference>
<dbReference type="OrthoDB" id="9796422at2"/>
<evidence type="ECO:0000256" key="1">
    <source>
        <dbReference type="ARBA" id="ARBA00002663"/>
    </source>
</evidence>
<dbReference type="Proteomes" id="UP000294980">
    <property type="component" value="Unassembled WGS sequence"/>
</dbReference>
<gene>
    <name evidence="7" type="primary">rnpA</name>
    <name evidence="9" type="ORF">EV688_11818</name>
</gene>
<dbReference type="GO" id="GO:0000049">
    <property type="term" value="F:tRNA binding"/>
    <property type="evidence" value="ECO:0007669"/>
    <property type="project" value="UniProtKB-UniRule"/>
</dbReference>
<reference evidence="9 10" key="1">
    <citation type="submission" date="2019-03" db="EMBL/GenBank/DDBJ databases">
        <title>Genomic Encyclopedia of Type Strains, Phase IV (KMG-IV): sequencing the most valuable type-strain genomes for metagenomic binning, comparative biology and taxonomic classification.</title>
        <authorList>
            <person name="Goeker M."/>
        </authorList>
    </citation>
    <scope>NUCLEOTIDE SEQUENCE [LARGE SCALE GENOMIC DNA]</scope>
    <source>
        <strain evidence="9 10">DSM 23344</strain>
    </source>
</reference>
<dbReference type="GO" id="GO:0030677">
    <property type="term" value="C:ribonuclease P complex"/>
    <property type="evidence" value="ECO:0007669"/>
    <property type="project" value="TreeGrafter"/>
</dbReference>
<dbReference type="HAMAP" id="MF_00227">
    <property type="entry name" value="RNase_P"/>
    <property type="match status" value="1"/>
</dbReference>
<dbReference type="AlphaFoldDB" id="A0A4R2KFV6"/>
<comment type="caution">
    <text evidence="9">The sequence shown here is derived from an EMBL/GenBank/DDBJ whole genome shotgun (WGS) entry which is preliminary data.</text>
</comment>
<organism evidence="9 10">
    <name type="scientific">Chromatocurvus halotolerans</name>
    <dbReference type="NCBI Taxonomy" id="1132028"/>
    <lineage>
        <taxon>Bacteria</taxon>
        <taxon>Pseudomonadati</taxon>
        <taxon>Pseudomonadota</taxon>
        <taxon>Gammaproteobacteria</taxon>
        <taxon>Cellvibrionales</taxon>
        <taxon>Halieaceae</taxon>
        <taxon>Chromatocurvus</taxon>
    </lineage>
</organism>
<evidence type="ECO:0000256" key="2">
    <source>
        <dbReference type="ARBA" id="ARBA00022694"/>
    </source>
</evidence>
<accession>A0A4R2KFV6</accession>
<evidence type="ECO:0000313" key="10">
    <source>
        <dbReference type="Proteomes" id="UP000294980"/>
    </source>
</evidence>
<comment type="similarity">
    <text evidence="7">Belongs to the RnpA family.</text>
</comment>
<dbReference type="Pfam" id="PF00825">
    <property type="entry name" value="Ribonuclease_P"/>
    <property type="match status" value="1"/>
</dbReference>
<dbReference type="InterPro" id="IPR000100">
    <property type="entry name" value="RNase_P"/>
</dbReference>
<evidence type="ECO:0000256" key="8">
    <source>
        <dbReference type="NCBIfam" id="TIGR00188"/>
    </source>
</evidence>
<evidence type="ECO:0000256" key="5">
    <source>
        <dbReference type="ARBA" id="ARBA00022801"/>
    </source>
</evidence>
<evidence type="ECO:0000313" key="9">
    <source>
        <dbReference type="EMBL" id="TCO72591.1"/>
    </source>
</evidence>
<keyword evidence="5 7" id="KW-0378">Hydrolase</keyword>
<comment type="catalytic activity">
    <reaction evidence="7">
        <text>Endonucleolytic cleavage of RNA, removing 5'-extranucleotides from tRNA precursor.</text>
        <dbReference type="EC" id="3.1.26.5"/>
    </reaction>
</comment>
<dbReference type="PANTHER" id="PTHR33992">
    <property type="entry name" value="RIBONUCLEASE P PROTEIN COMPONENT"/>
    <property type="match status" value="1"/>
</dbReference>
<comment type="function">
    <text evidence="1 7">RNaseP catalyzes the removal of the 5'-leader sequence from pre-tRNA to produce the mature 5'-terminus. It can also cleave other RNA substrates such as 4.5S RNA. The protein component plays an auxiliary but essential role in vivo by binding to the 5'-leader sequence and broadening the substrate specificity of the ribozyme.</text>
</comment>
<keyword evidence="10" id="KW-1185">Reference proteome</keyword>
<dbReference type="NCBIfam" id="TIGR00188">
    <property type="entry name" value="rnpA"/>
    <property type="match status" value="1"/>
</dbReference>
<dbReference type="InterPro" id="IPR020539">
    <property type="entry name" value="RNase_P_CS"/>
</dbReference>
<dbReference type="SUPFAM" id="SSF54211">
    <property type="entry name" value="Ribosomal protein S5 domain 2-like"/>
    <property type="match status" value="1"/>
</dbReference>
<evidence type="ECO:0000256" key="6">
    <source>
        <dbReference type="ARBA" id="ARBA00022884"/>
    </source>
</evidence>
<evidence type="ECO:0000256" key="3">
    <source>
        <dbReference type="ARBA" id="ARBA00022722"/>
    </source>
</evidence>
<dbReference type="PANTHER" id="PTHR33992:SF1">
    <property type="entry name" value="RIBONUCLEASE P PROTEIN COMPONENT"/>
    <property type="match status" value="1"/>
</dbReference>
<proteinExistence type="inferred from homology"/>
<dbReference type="GO" id="GO:0004526">
    <property type="term" value="F:ribonuclease P activity"/>
    <property type="evidence" value="ECO:0007669"/>
    <property type="project" value="UniProtKB-UniRule"/>
</dbReference>
<keyword evidence="4 7" id="KW-0255">Endonuclease</keyword>
<dbReference type="EC" id="3.1.26.5" evidence="7 8"/>
<dbReference type="PROSITE" id="PS00648">
    <property type="entry name" value="RIBONUCLEASE_P"/>
    <property type="match status" value="1"/>
</dbReference>
<dbReference type="EMBL" id="SLWX01000018">
    <property type="protein sequence ID" value="TCO72591.1"/>
    <property type="molecule type" value="Genomic_DNA"/>
</dbReference>
<keyword evidence="3 7" id="KW-0540">Nuclease</keyword>
<sequence length="124" mass="13881">MSNHFGRHKRLLSASDYRVVFSGASLRAGQNEFLLLARSNNCGHHRLGLAVAKKHVRHATQRNRIKRGAREAFRHLPDSEPGLDIIFLTRPGAAKTSNDVYTRDLPRQLQRLCSKAAVQADTPS</sequence>
<dbReference type="InterPro" id="IPR014721">
    <property type="entry name" value="Ribsml_uS5_D2-typ_fold_subgr"/>
</dbReference>
<comment type="subunit">
    <text evidence="7">Consists of a catalytic RNA component (M1 or rnpB) and a protein subunit.</text>
</comment>
<protein>
    <recommendedName>
        <fullName evidence="7 8">Ribonuclease P protein component</fullName>
        <shortName evidence="7">RNase P protein</shortName>
        <shortName evidence="7">RNaseP protein</shortName>
        <ecNumber evidence="7 8">3.1.26.5</ecNumber>
    </recommendedName>
    <alternativeName>
        <fullName evidence="7">Protein C5</fullName>
    </alternativeName>
</protein>
<evidence type="ECO:0000256" key="4">
    <source>
        <dbReference type="ARBA" id="ARBA00022759"/>
    </source>
</evidence>
<dbReference type="GO" id="GO:0042781">
    <property type="term" value="F:3'-tRNA processing endoribonuclease activity"/>
    <property type="evidence" value="ECO:0007669"/>
    <property type="project" value="TreeGrafter"/>
</dbReference>
<name>A0A4R2KFV6_9GAMM</name>
<dbReference type="Gene3D" id="3.30.230.10">
    <property type="match status" value="1"/>
</dbReference>
<evidence type="ECO:0000256" key="7">
    <source>
        <dbReference type="HAMAP-Rule" id="MF_00227"/>
    </source>
</evidence>
<dbReference type="GO" id="GO:0001682">
    <property type="term" value="P:tRNA 5'-leader removal"/>
    <property type="evidence" value="ECO:0007669"/>
    <property type="project" value="UniProtKB-UniRule"/>
</dbReference>
<keyword evidence="6 7" id="KW-0694">RNA-binding</keyword>
<keyword evidence="2 7" id="KW-0819">tRNA processing</keyword>
<dbReference type="InterPro" id="IPR020568">
    <property type="entry name" value="Ribosomal_Su5_D2-typ_SF"/>
</dbReference>